<reference evidence="14 15" key="1">
    <citation type="submission" date="2012-09" db="EMBL/GenBank/DDBJ databases">
        <title>The Genome Sequence of Alloiococcus otitis ATCC 51267.</title>
        <authorList>
            <consortium name="The Broad Institute Genome Sequencing Platform"/>
            <person name="Earl A."/>
            <person name="Ward D."/>
            <person name="Feldgarden M."/>
            <person name="Gevers D."/>
            <person name="Huys G."/>
            <person name="Walker B."/>
            <person name="Young S.K."/>
            <person name="Zeng Q."/>
            <person name="Gargeya S."/>
            <person name="Fitzgerald M."/>
            <person name="Haas B."/>
            <person name="Abouelleil A."/>
            <person name="Alvarado L."/>
            <person name="Arachchi H.M."/>
            <person name="Berlin A.M."/>
            <person name="Chapman S.B."/>
            <person name="Goldberg J."/>
            <person name="Griggs A."/>
            <person name="Gujja S."/>
            <person name="Hansen M."/>
            <person name="Howarth C."/>
            <person name="Imamovic A."/>
            <person name="Larimer J."/>
            <person name="McCowen C."/>
            <person name="Montmayeur A."/>
            <person name="Murphy C."/>
            <person name="Neiman D."/>
            <person name="Pearson M."/>
            <person name="Priest M."/>
            <person name="Roberts A."/>
            <person name="Saif S."/>
            <person name="Shea T."/>
            <person name="Sisk P."/>
            <person name="Sykes S."/>
            <person name="Wortman J."/>
            <person name="Nusbaum C."/>
            <person name="Birren B."/>
        </authorList>
    </citation>
    <scope>NUCLEOTIDE SEQUENCE [LARGE SCALE GENOMIC DNA]</scope>
    <source>
        <strain evidence="14 15">ATCC 51267</strain>
    </source>
</reference>
<dbReference type="FunFam" id="3.30.565.10:FF:000006">
    <property type="entry name" value="Sensor histidine kinase WalK"/>
    <property type="match status" value="1"/>
</dbReference>
<dbReference type="CDD" id="cd00075">
    <property type="entry name" value="HATPase"/>
    <property type="match status" value="1"/>
</dbReference>
<dbReference type="SMART" id="SM00387">
    <property type="entry name" value="HATPase_c"/>
    <property type="match status" value="1"/>
</dbReference>
<dbReference type="PROSITE" id="PS50109">
    <property type="entry name" value="HIS_KIN"/>
    <property type="match status" value="1"/>
</dbReference>
<dbReference type="InterPro" id="IPR036097">
    <property type="entry name" value="HisK_dim/P_sf"/>
</dbReference>
<keyword evidence="6" id="KW-0418">Kinase</keyword>
<evidence type="ECO:0000256" key="9">
    <source>
        <dbReference type="SAM" id="Coils"/>
    </source>
</evidence>
<feature type="domain" description="Histidine kinase" evidence="11">
    <location>
        <begin position="395"/>
        <end position="620"/>
    </location>
</feature>
<dbReference type="AlphaFoldDB" id="K9ED67"/>
<protein>
    <recommendedName>
        <fullName evidence="3">histidine kinase</fullName>
        <ecNumber evidence="3">2.7.13.3</ecNumber>
    </recommendedName>
</protein>
<evidence type="ECO:0000256" key="5">
    <source>
        <dbReference type="ARBA" id="ARBA00022679"/>
    </source>
</evidence>
<sequence>MAKKGKQKRIPFISSISTKIIFVIVMILLFALQFIGANFITQIEQNLVSNFHQERRNQVSYIQTVVRPYLELLHAPEQDEDIDPQAEIQNLINDYSGPLVTELSIIDTDSSILALSDDTRQGLVGQLTDDDAARNAVIQGQNSTQQVIDPATGNRRYKIIEPVYSSEDNATVIGAVSLESNIESVYDEVDEITFAFIQASVLAIIVSLVLANIISRAITKPIIDMQELTKKIADGDYSGQLTVHGNDELGELSNLINHLSEEVATAQESIESERRRLDMVLTHMTDGVIATDRTGRVTTVNPMGLEFLDQEEEDVKNQDIRTLIDLDKETQLEDLVNQSDDIYIDPEHTVEGLILRATFSAIQRQSGYVVGYVCVLHDVTEQMRIDSERKQFVSNVSHELRTPLTSMRSYLEALSDGAWKDKDLAPRFLQVTTDETDRMIRMVEDLLQLSRIDTGRSQLNLEIIDIKELFDHVLGRFEMLLNSNDYSGQSYSIERDIMDEVVFVEIDTDRFIQVLDNILNNAIKYSPDGSKITGRARHNTYTDRVELSISDQGMGIPQADLNRVFSRFYRVDKARSRAMGGSGLGLAISKEVVEQHGGNIWVRSEEGVGTTFYISLPIVPFESEDELA</sequence>
<dbReference type="Gene3D" id="3.30.450.20">
    <property type="entry name" value="PAS domain"/>
    <property type="match status" value="2"/>
</dbReference>
<evidence type="ECO:0000256" key="10">
    <source>
        <dbReference type="SAM" id="Phobius"/>
    </source>
</evidence>
<dbReference type="Proteomes" id="UP000009875">
    <property type="component" value="Unassembled WGS sequence"/>
</dbReference>
<dbReference type="InterPro" id="IPR003661">
    <property type="entry name" value="HisK_dim/P_dom"/>
</dbReference>
<feature type="domain" description="PAS" evidence="12">
    <location>
        <begin position="273"/>
        <end position="339"/>
    </location>
</feature>
<keyword evidence="15" id="KW-1185">Reference proteome</keyword>
<keyword evidence="4" id="KW-0597">Phosphoprotein</keyword>
<evidence type="ECO:0000313" key="15">
    <source>
        <dbReference type="Proteomes" id="UP000009875"/>
    </source>
</evidence>
<dbReference type="InterPro" id="IPR050351">
    <property type="entry name" value="BphY/WalK/GraS-like"/>
</dbReference>
<dbReference type="HOGENOM" id="CLU_000445_89_2_9"/>
<evidence type="ECO:0000313" key="14">
    <source>
        <dbReference type="EMBL" id="EKU93786.1"/>
    </source>
</evidence>
<dbReference type="SUPFAM" id="SSF55785">
    <property type="entry name" value="PYP-like sensor domain (PAS domain)"/>
    <property type="match status" value="1"/>
</dbReference>
<evidence type="ECO:0000256" key="8">
    <source>
        <dbReference type="ARBA" id="ARBA00023136"/>
    </source>
</evidence>
<evidence type="ECO:0000256" key="4">
    <source>
        <dbReference type="ARBA" id="ARBA00022553"/>
    </source>
</evidence>
<dbReference type="PATRIC" id="fig|883081.3.peg.732"/>
<dbReference type="GO" id="GO:0005886">
    <property type="term" value="C:plasma membrane"/>
    <property type="evidence" value="ECO:0007669"/>
    <property type="project" value="TreeGrafter"/>
</dbReference>
<dbReference type="InterPro" id="IPR000014">
    <property type="entry name" value="PAS"/>
</dbReference>
<dbReference type="PANTHER" id="PTHR45453">
    <property type="entry name" value="PHOSPHATE REGULON SENSOR PROTEIN PHOR"/>
    <property type="match status" value="1"/>
</dbReference>
<dbReference type="SMART" id="SM00091">
    <property type="entry name" value="PAS"/>
    <property type="match status" value="1"/>
</dbReference>
<evidence type="ECO:0000259" key="12">
    <source>
        <dbReference type="PROSITE" id="PS50112"/>
    </source>
</evidence>
<evidence type="ECO:0000259" key="11">
    <source>
        <dbReference type="PROSITE" id="PS50109"/>
    </source>
</evidence>
<comment type="subcellular location">
    <subcellularLocation>
        <location evidence="2">Membrane</location>
    </subcellularLocation>
</comment>
<proteinExistence type="predicted"/>
<keyword evidence="8 10" id="KW-0472">Membrane</keyword>
<dbReference type="eggNOG" id="COG5002">
    <property type="taxonomic scope" value="Bacteria"/>
</dbReference>
<dbReference type="InterPro" id="IPR036890">
    <property type="entry name" value="HATPase_C_sf"/>
</dbReference>
<feature type="coiled-coil region" evidence="9">
    <location>
        <begin position="249"/>
        <end position="276"/>
    </location>
</feature>
<dbReference type="SUPFAM" id="SSF158472">
    <property type="entry name" value="HAMP domain-like"/>
    <property type="match status" value="1"/>
</dbReference>
<dbReference type="STRING" id="883081.HMPREF9698_00734"/>
<keyword evidence="7" id="KW-0902">Two-component regulatory system</keyword>
<dbReference type="InterPro" id="IPR035965">
    <property type="entry name" value="PAS-like_dom_sf"/>
</dbReference>
<organism evidence="14 15">
    <name type="scientific">Alloiococcus otitis ATCC 51267</name>
    <dbReference type="NCBI Taxonomy" id="883081"/>
    <lineage>
        <taxon>Bacteria</taxon>
        <taxon>Bacillati</taxon>
        <taxon>Bacillota</taxon>
        <taxon>Bacilli</taxon>
        <taxon>Lactobacillales</taxon>
        <taxon>Carnobacteriaceae</taxon>
        <taxon>Alloiococcus</taxon>
    </lineage>
</organism>
<dbReference type="EMBL" id="AGXA01000016">
    <property type="protein sequence ID" value="EKU93786.1"/>
    <property type="molecule type" value="Genomic_DNA"/>
</dbReference>
<dbReference type="Gene3D" id="1.10.287.130">
    <property type="match status" value="1"/>
</dbReference>
<dbReference type="NCBIfam" id="NF033092">
    <property type="entry name" value="HK_WalK"/>
    <property type="match status" value="1"/>
</dbReference>
<dbReference type="InterPro" id="IPR003660">
    <property type="entry name" value="HAMP_dom"/>
</dbReference>
<dbReference type="SMART" id="SM00388">
    <property type="entry name" value="HisKA"/>
    <property type="match status" value="1"/>
</dbReference>
<dbReference type="Pfam" id="PF13426">
    <property type="entry name" value="PAS_9"/>
    <property type="match status" value="1"/>
</dbReference>
<evidence type="ECO:0000256" key="7">
    <source>
        <dbReference type="ARBA" id="ARBA00023012"/>
    </source>
</evidence>
<accession>K9ED67</accession>
<name>K9ED67_9LACT</name>
<keyword evidence="9" id="KW-0175">Coiled coil</keyword>
<feature type="domain" description="HAMP" evidence="13">
    <location>
        <begin position="216"/>
        <end position="268"/>
    </location>
</feature>
<dbReference type="SUPFAM" id="SSF47384">
    <property type="entry name" value="Homodimeric domain of signal transducing histidine kinase"/>
    <property type="match status" value="1"/>
</dbReference>
<dbReference type="Gene3D" id="3.30.565.10">
    <property type="entry name" value="Histidine kinase-like ATPase, C-terminal domain"/>
    <property type="match status" value="1"/>
</dbReference>
<dbReference type="PRINTS" id="PR00344">
    <property type="entry name" value="BCTRLSENSOR"/>
</dbReference>
<dbReference type="FunFam" id="1.10.287.130:FF:000001">
    <property type="entry name" value="Two-component sensor histidine kinase"/>
    <property type="match status" value="1"/>
</dbReference>
<evidence type="ECO:0000256" key="1">
    <source>
        <dbReference type="ARBA" id="ARBA00000085"/>
    </source>
</evidence>
<evidence type="ECO:0000256" key="6">
    <source>
        <dbReference type="ARBA" id="ARBA00022777"/>
    </source>
</evidence>
<dbReference type="SUPFAM" id="SSF55874">
    <property type="entry name" value="ATPase domain of HSP90 chaperone/DNA topoisomerase II/histidine kinase"/>
    <property type="match status" value="1"/>
</dbReference>
<dbReference type="InterPro" id="IPR004358">
    <property type="entry name" value="Sig_transdc_His_kin-like_C"/>
</dbReference>
<dbReference type="GO" id="GO:0004721">
    <property type="term" value="F:phosphoprotein phosphatase activity"/>
    <property type="evidence" value="ECO:0007669"/>
    <property type="project" value="TreeGrafter"/>
</dbReference>
<comment type="caution">
    <text evidence="14">The sequence shown here is derived from an EMBL/GenBank/DDBJ whole genome shotgun (WGS) entry which is preliminary data.</text>
</comment>
<comment type="catalytic activity">
    <reaction evidence="1">
        <text>ATP + protein L-histidine = ADP + protein N-phospho-L-histidine.</text>
        <dbReference type="EC" id="2.7.13.3"/>
    </reaction>
</comment>
<dbReference type="NCBIfam" id="TIGR00229">
    <property type="entry name" value="sensory_box"/>
    <property type="match status" value="1"/>
</dbReference>
<dbReference type="Pfam" id="PF23846">
    <property type="entry name" value="Cache_WalK"/>
    <property type="match status" value="1"/>
</dbReference>
<dbReference type="Pfam" id="PF00512">
    <property type="entry name" value="HisKA"/>
    <property type="match status" value="1"/>
</dbReference>
<dbReference type="PROSITE" id="PS50112">
    <property type="entry name" value="PAS"/>
    <property type="match status" value="1"/>
</dbReference>
<dbReference type="CDD" id="cd06225">
    <property type="entry name" value="HAMP"/>
    <property type="match status" value="1"/>
</dbReference>
<dbReference type="InterPro" id="IPR057640">
    <property type="entry name" value="Cache_WalK"/>
</dbReference>
<dbReference type="GO" id="GO:0000155">
    <property type="term" value="F:phosphorelay sensor kinase activity"/>
    <property type="evidence" value="ECO:0007669"/>
    <property type="project" value="InterPro"/>
</dbReference>
<feature type="transmembrane region" description="Helical" evidence="10">
    <location>
        <begin position="20"/>
        <end position="40"/>
    </location>
</feature>
<dbReference type="PANTHER" id="PTHR45453:SF1">
    <property type="entry name" value="PHOSPHATE REGULON SENSOR PROTEIN PHOR"/>
    <property type="match status" value="1"/>
</dbReference>
<dbReference type="RefSeq" id="WP_003777471.1">
    <property type="nucleotide sequence ID" value="NZ_JH992958.1"/>
</dbReference>
<dbReference type="InterPro" id="IPR003594">
    <property type="entry name" value="HATPase_dom"/>
</dbReference>
<keyword evidence="10" id="KW-0812">Transmembrane</keyword>
<dbReference type="Pfam" id="PF02518">
    <property type="entry name" value="HATPase_c"/>
    <property type="match status" value="1"/>
</dbReference>
<dbReference type="Pfam" id="PF00672">
    <property type="entry name" value="HAMP"/>
    <property type="match status" value="1"/>
</dbReference>
<dbReference type="PROSITE" id="PS50885">
    <property type="entry name" value="HAMP"/>
    <property type="match status" value="1"/>
</dbReference>
<dbReference type="CDD" id="cd00130">
    <property type="entry name" value="PAS"/>
    <property type="match status" value="1"/>
</dbReference>
<dbReference type="Gene3D" id="1.10.8.500">
    <property type="entry name" value="HAMP domain in histidine kinase"/>
    <property type="match status" value="1"/>
</dbReference>
<evidence type="ECO:0000256" key="2">
    <source>
        <dbReference type="ARBA" id="ARBA00004370"/>
    </source>
</evidence>
<dbReference type="InterPro" id="IPR049814">
    <property type="entry name" value="Resp_reg_WalK"/>
</dbReference>
<dbReference type="EC" id="2.7.13.3" evidence="3"/>
<evidence type="ECO:0000259" key="13">
    <source>
        <dbReference type="PROSITE" id="PS50885"/>
    </source>
</evidence>
<dbReference type="SMART" id="SM00304">
    <property type="entry name" value="HAMP"/>
    <property type="match status" value="1"/>
</dbReference>
<keyword evidence="10" id="KW-1133">Transmembrane helix</keyword>
<dbReference type="GO" id="GO:0016036">
    <property type="term" value="P:cellular response to phosphate starvation"/>
    <property type="evidence" value="ECO:0007669"/>
    <property type="project" value="TreeGrafter"/>
</dbReference>
<dbReference type="CDD" id="cd00082">
    <property type="entry name" value="HisKA"/>
    <property type="match status" value="1"/>
</dbReference>
<evidence type="ECO:0000256" key="3">
    <source>
        <dbReference type="ARBA" id="ARBA00012438"/>
    </source>
</evidence>
<dbReference type="InterPro" id="IPR005467">
    <property type="entry name" value="His_kinase_dom"/>
</dbReference>
<keyword evidence="5" id="KW-0808">Transferase</keyword>
<gene>
    <name evidence="14" type="ORF">HMPREF9698_00734</name>
</gene>